<dbReference type="GO" id="GO:0008270">
    <property type="term" value="F:zinc ion binding"/>
    <property type="evidence" value="ECO:0007669"/>
    <property type="project" value="UniProtKB-KW"/>
</dbReference>
<dbReference type="PANTHER" id="PTHR10492:SF93">
    <property type="entry name" value="ATP-DEPENDENT DNA HELICASE"/>
    <property type="match status" value="1"/>
</dbReference>
<keyword evidence="5" id="KW-0067">ATP-binding</keyword>
<dbReference type="GO" id="GO:0003677">
    <property type="term" value="F:DNA binding"/>
    <property type="evidence" value="ECO:0007669"/>
    <property type="project" value="InterPro"/>
</dbReference>
<dbReference type="Pfam" id="PF02892">
    <property type="entry name" value="zf-BED"/>
    <property type="match status" value="1"/>
</dbReference>
<dbReference type="OrthoDB" id="1728974at2759"/>
<evidence type="ECO:0000313" key="9">
    <source>
        <dbReference type="Proteomes" id="UP000634136"/>
    </source>
</evidence>
<evidence type="ECO:0000256" key="5">
    <source>
        <dbReference type="RuleBase" id="RU363044"/>
    </source>
</evidence>
<dbReference type="GO" id="GO:0000723">
    <property type="term" value="P:telomere maintenance"/>
    <property type="evidence" value="ECO:0007669"/>
    <property type="project" value="InterPro"/>
</dbReference>
<gene>
    <name evidence="8" type="ORF">G2W53_017640</name>
</gene>
<dbReference type="PROSITE" id="PS50808">
    <property type="entry name" value="ZF_BED"/>
    <property type="match status" value="1"/>
</dbReference>
<keyword evidence="1" id="KW-0479">Metal-binding</keyword>
<dbReference type="EMBL" id="JAAIUW010000006">
    <property type="protein sequence ID" value="KAF7826476.1"/>
    <property type="molecule type" value="Genomic_DNA"/>
</dbReference>
<dbReference type="GO" id="GO:0043139">
    <property type="term" value="F:5'-3' DNA helicase activity"/>
    <property type="evidence" value="ECO:0007669"/>
    <property type="project" value="UniProtKB-EC"/>
</dbReference>
<dbReference type="InterPro" id="IPR025476">
    <property type="entry name" value="Helitron_helicase-like"/>
</dbReference>
<reference evidence="8" key="1">
    <citation type="submission" date="2020-09" db="EMBL/GenBank/DDBJ databases">
        <title>Genome-Enabled Discovery of Anthraquinone Biosynthesis in Senna tora.</title>
        <authorList>
            <person name="Kang S.-H."/>
            <person name="Pandey R.P."/>
            <person name="Lee C.-M."/>
            <person name="Sim J.-S."/>
            <person name="Jeong J.-T."/>
            <person name="Choi B.-S."/>
            <person name="Jung M."/>
            <person name="Ginzburg D."/>
            <person name="Zhao K."/>
            <person name="Won S.Y."/>
            <person name="Oh T.-J."/>
            <person name="Yu Y."/>
            <person name="Kim N.-H."/>
            <person name="Lee O.R."/>
            <person name="Lee T.-H."/>
            <person name="Bashyal P."/>
            <person name="Kim T.-S."/>
            <person name="Lee W.-H."/>
            <person name="Kawkins C."/>
            <person name="Kim C.-K."/>
            <person name="Kim J.S."/>
            <person name="Ahn B.O."/>
            <person name="Rhee S.Y."/>
            <person name="Sohng J.K."/>
        </authorList>
    </citation>
    <scope>NUCLEOTIDE SEQUENCE</scope>
    <source>
        <tissue evidence="8">Leaf</tissue>
    </source>
</reference>
<feature type="domain" description="BED-type" evidence="7">
    <location>
        <begin position="1174"/>
        <end position="1233"/>
    </location>
</feature>
<dbReference type="EC" id="5.6.2.3" evidence="5"/>
<dbReference type="Proteomes" id="UP000634136">
    <property type="component" value="Unassembled WGS sequence"/>
</dbReference>
<dbReference type="GO" id="GO:0006281">
    <property type="term" value="P:DNA repair"/>
    <property type="evidence" value="ECO:0007669"/>
    <property type="project" value="UniProtKB-KW"/>
</dbReference>
<evidence type="ECO:0000256" key="3">
    <source>
        <dbReference type="ARBA" id="ARBA00022833"/>
    </source>
</evidence>
<dbReference type="PANTHER" id="PTHR10492">
    <property type="match status" value="1"/>
</dbReference>
<keyword evidence="5" id="KW-0347">Helicase</keyword>
<keyword evidence="3" id="KW-0862">Zinc</keyword>
<dbReference type="InterPro" id="IPR003656">
    <property type="entry name" value="Znf_BED"/>
</dbReference>
<dbReference type="GO" id="GO:0005524">
    <property type="term" value="F:ATP binding"/>
    <property type="evidence" value="ECO:0007669"/>
    <property type="project" value="UniProtKB-KW"/>
</dbReference>
<organism evidence="8 9">
    <name type="scientific">Senna tora</name>
    <dbReference type="NCBI Taxonomy" id="362788"/>
    <lineage>
        <taxon>Eukaryota</taxon>
        <taxon>Viridiplantae</taxon>
        <taxon>Streptophyta</taxon>
        <taxon>Embryophyta</taxon>
        <taxon>Tracheophyta</taxon>
        <taxon>Spermatophyta</taxon>
        <taxon>Magnoliopsida</taxon>
        <taxon>eudicotyledons</taxon>
        <taxon>Gunneridae</taxon>
        <taxon>Pentapetalae</taxon>
        <taxon>rosids</taxon>
        <taxon>fabids</taxon>
        <taxon>Fabales</taxon>
        <taxon>Fabaceae</taxon>
        <taxon>Caesalpinioideae</taxon>
        <taxon>Cassia clade</taxon>
        <taxon>Senna</taxon>
    </lineage>
</organism>
<protein>
    <recommendedName>
        <fullName evidence="5">ATP-dependent DNA helicase</fullName>
        <ecNumber evidence="5">5.6.2.3</ecNumber>
    </recommendedName>
</protein>
<keyword evidence="2 4" id="KW-0863">Zinc-finger</keyword>
<keyword evidence="9" id="KW-1185">Reference proteome</keyword>
<dbReference type="Pfam" id="PF21530">
    <property type="entry name" value="Pif1_2B_dom"/>
    <property type="match status" value="1"/>
</dbReference>
<evidence type="ECO:0000256" key="6">
    <source>
        <dbReference type="SAM" id="MobiDB-lite"/>
    </source>
</evidence>
<dbReference type="InterPro" id="IPR049163">
    <property type="entry name" value="Pif1-like_2B_dom"/>
</dbReference>
<evidence type="ECO:0000256" key="4">
    <source>
        <dbReference type="PROSITE-ProRule" id="PRU00027"/>
    </source>
</evidence>
<comment type="cofactor">
    <cofactor evidence="5">
        <name>Mg(2+)</name>
        <dbReference type="ChEBI" id="CHEBI:18420"/>
    </cofactor>
</comment>
<keyword evidence="5" id="KW-0378">Hydrolase</keyword>
<sequence length="1339" mass="152463">MFAFTSMGGKIDHSVNNGKGPYVFRLHGQNMHLLGSLPPCDEEPPNTIRSNCHYDATLIKKRTSDARTYNLPTVSEVAALIVGDFDIEKGKRDIIVEHKSGQLQRIDELHPLYLPMQYPLLFPIGEDGYREDTLYRNGSISNYRKQRHLTLRQYFGYKLQYRRREFSMILKDKKLTQQFIIDGFTMVEAQRAAFVRFHQKKLRSENYGTLTSALSNGHVSSASVGKRIILPSSFTGSQRYSRENFQDAMTICTATRFPYLFITFICNLRWSELDKLFDGLSCKPKDRPNLESKSFKIKLNMLIKDITKDMLFGRCRVDIYTIEFQKHGLPHAHILLWLAPEDKLTTASQIDSIIFVEIPNANAHPELHEAVKSFMIHGPCGASRTSSPCMKNGKFSKHFPKKFSERTLFDDYGYAKYRRRDTGITVMKNGVELDNRFVVPYNPTLLLRYQAHINIEFCNQSRSIKYLFKYVSKGYDCADEIKQYYDCCYISPCQAAWRIFRFDINFSEPSVERLPFHLPNEQSIEFCDEDEIEDVVEKASVKQSKFLAWFEANKIYSIAKELTYSQFPTKFVFKVDSREWTLHKSGCSIGRLFYVALRLGELHYLRVLLTVIKGPTSFEDIRTINGVLHSTYKDACYALGLLDDDKEYIDGITEASRWSSGVYLRKLFSTLLIHNAIARPTYVWDKTWMHLSDDILIKERHRLCNPDVALAEIENIMRTNECNLRDFHPMPLPSNGLLSNMDNMLMSEELNYDKQLLRLEHLTLLMSLTTKQATIYHLVVDVVNQQMGGLFFVNGFGGSGKTFIWNTLTSTLRSGGDIVLAGSDPGNLLIHIKLIIWDEAPMAHRYCFEALDKTLRDICGRKNLEAQNKPFGGKVVEFSGDFRKIMPIIPRGSCQDIVLSSLNSSYIWDSCKVLTLTKNMRLGTGANEYENRSISEFADWILKIGDGDIGNVINDEMKEITIPNDILLQNEIDPIHSIINSTYPSFTENYLIHEYIRDRAILAPTLDDVTSINDYMLSLLPGDESTYLSSDISNQDSDSQLANMYTIEFLNTINGSGLPYHQLWLKVNVPIMLLRNIDKFVGLCNDTRLIVARLCKHVIKATIISGKFAGEKVKIALAPLARTRSPTPAATVFCLLPPKLTPPSTSPPFVEYKPMATSEQQSTASTPSTQSLRSRADPAWEYCIEITDPNGKNFWKCMYCEKQFKGGGIHRIKQHLAGKKGDATVCKKVSYDVQFKLQNNLKEIDEKKKKGPNDLKNMQATEDNTDSSEVPPEPNTQIAAADSSQRRIKRKSNADGSSFFAPRTTPGAQPLIKYAMAGKEAVRRVDMAIARSKLSSFAN</sequence>
<evidence type="ECO:0000256" key="2">
    <source>
        <dbReference type="ARBA" id="ARBA00022771"/>
    </source>
</evidence>
<comment type="catalytic activity">
    <reaction evidence="5">
        <text>ATP + H2O = ADP + phosphate + H(+)</text>
        <dbReference type="Rhea" id="RHEA:13065"/>
        <dbReference type="ChEBI" id="CHEBI:15377"/>
        <dbReference type="ChEBI" id="CHEBI:15378"/>
        <dbReference type="ChEBI" id="CHEBI:30616"/>
        <dbReference type="ChEBI" id="CHEBI:43474"/>
        <dbReference type="ChEBI" id="CHEBI:456216"/>
        <dbReference type="EC" id="5.6.2.3"/>
    </reaction>
</comment>
<evidence type="ECO:0000256" key="1">
    <source>
        <dbReference type="ARBA" id="ARBA00022723"/>
    </source>
</evidence>
<keyword evidence="5" id="KW-0234">DNA repair</keyword>
<dbReference type="Pfam" id="PF14214">
    <property type="entry name" value="Helitron_like_N"/>
    <property type="match status" value="1"/>
</dbReference>
<comment type="caution">
    <text evidence="8">The sequence shown here is derived from an EMBL/GenBank/DDBJ whole genome shotgun (WGS) entry which is preliminary data.</text>
</comment>
<feature type="compositionally biased region" description="Basic and acidic residues" evidence="6">
    <location>
        <begin position="1244"/>
        <end position="1253"/>
    </location>
</feature>
<dbReference type="Gene3D" id="3.40.50.300">
    <property type="entry name" value="P-loop containing nucleotide triphosphate hydrolases"/>
    <property type="match status" value="1"/>
</dbReference>
<dbReference type="Pfam" id="PF05970">
    <property type="entry name" value="PIF1"/>
    <property type="match status" value="2"/>
</dbReference>
<dbReference type="InterPro" id="IPR027417">
    <property type="entry name" value="P-loop_NTPase"/>
</dbReference>
<dbReference type="InterPro" id="IPR010285">
    <property type="entry name" value="DNA_helicase_pif1-like_DEAD"/>
</dbReference>
<accession>A0A834WP65</accession>
<comment type="similarity">
    <text evidence="5">Belongs to the helicase family.</text>
</comment>
<evidence type="ECO:0000259" key="7">
    <source>
        <dbReference type="PROSITE" id="PS50808"/>
    </source>
</evidence>
<keyword evidence="5" id="KW-0547">Nucleotide-binding</keyword>
<name>A0A834WP65_9FABA</name>
<keyword evidence="5" id="KW-0227">DNA damage</keyword>
<dbReference type="GO" id="GO:0006310">
    <property type="term" value="P:DNA recombination"/>
    <property type="evidence" value="ECO:0007669"/>
    <property type="project" value="UniProtKB-KW"/>
</dbReference>
<feature type="region of interest" description="Disordered" evidence="6">
    <location>
        <begin position="1244"/>
        <end position="1306"/>
    </location>
</feature>
<evidence type="ECO:0000313" key="8">
    <source>
        <dbReference type="EMBL" id="KAF7826476.1"/>
    </source>
</evidence>
<dbReference type="SUPFAM" id="SSF52540">
    <property type="entry name" value="P-loop containing nucleoside triphosphate hydrolases"/>
    <property type="match status" value="2"/>
</dbReference>
<keyword evidence="5" id="KW-0233">DNA recombination</keyword>
<proteinExistence type="inferred from homology"/>
<dbReference type="GO" id="GO:0016787">
    <property type="term" value="F:hydrolase activity"/>
    <property type="evidence" value="ECO:0007669"/>
    <property type="project" value="UniProtKB-KW"/>
</dbReference>